<dbReference type="Proteomes" id="UP000377798">
    <property type="component" value="Unassembled WGS sequence"/>
</dbReference>
<keyword evidence="5" id="KW-1185">Reference proteome</keyword>
<dbReference type="PANTHER" id="PTHR43479">
    <property type="entry name" value="ACREF/ENVCD OPERON REPRESSOR-RELATED"/>
    <property type="match status" value="1"/>
</dbReference>
<comment type="caution">
    <text evidence="4">The sequence shown here is derived from an EMBL/GenBank/DDBJ whole genome shotgun (WGS) entry which is preliminary data.</text>
</comment>
<dbReference type="InterPro" id="IPR009057">
    <property type="entry name" value="Homeodomain-like_sf"/>
</dbReference>
<proteinExistence type="predicted"/>
<dbReference type="Pfam" id="PF14278">
    <property type="entry name" value="TetR_C_8"/>
    <property type="match status" value="1"/>
</dbReference>
<organism evidence="4 5">
    <name type="scientific">Urinicoccus massiliensis</name>
    <dbReference type="NCBI Taxonomy" id="1723382"/>
    <lineage>
        <taxon>Bacteria</taxon>
        <taxon>Bacillati</taxon>
        <taxon>Bacillota</taxon>
        <taxon>Tissierellia</taxon>
        <taxon>Tissierellales</taxon>
        <taxon>Peptoniphilaceae</taxon>
        <taxon>Urinicoccus</taxon>
    </lineage>
</organism>
<dbReference type="AlphaFoldDB" id="A0A8H2M2X6"/>
<sequence>MARLTEQAIVDSFLELLQEKSLDKITVKDIIESAQVNRNTFYYYFQDIYDLLEHVFQEESKTFRSEAKPENTFYQECLRTVNFFLEHDRAIMHIYHSKSQDVINRYLESATSYFIGNFVDQAAQGQGLSQKGKAYITGFYTDAIIGSTLRWIEGRMPGQKDGLMRTFSQSFEATIHEMIQAYVQGHPLEED</sequence>
<evidence type="ECO:0000313" key="4">
    <source>
        <dbReference type="EMBL" id="VFB15574.1"/>
    </source>
</evidence>
<dbReference type="InterPro" id="IPR039532">
    <property type="entry name" value="TetR_C_Firmicutes"/>
</dbReference>
<dbReference type="GO" id="GO:0003677">
    <property type="term" value="F:DNA binding"/>
    <property type="evidence" value="ECO:0007669"/>
    <property type="project" value="UniProtKB-UniRule"/>
</dbReference>
<dbReference type="SUPFAM" id="SSF46689">
    <property type="entry name" value="Homeodomain-like"/>
    <property type="match status" value="1"/>
</dbReference>
<dbReference type="InterPro" id="IPR001647">
    <property type="entry name" value="HTH_TetR"/>
</dbReference>
<dbReference type="RefSeq" id="WP_052098737.1">
    <property type="nucleotide sequence ID" value="NZ_CAACYI010000001.1"/>
</dbReference>
<dbReference type="InterPro" id="IPR050624">
    <property type="entry name" value="HTH-type_Tx_Regulator"/>
</dbReference>
<feature type="domain" description="HTH tetR-type" evidence="3">
    <location>
        <begin position="3"/>
        <end position="63"/>
    </location>
</feature>
<dbReference type="EMBL" id="CAACYI010000001">
    <property type="protein sequence ID" value="VFB15574.1"/>
    <property type="molecule type" value="Genomic_DNA"/>
</dbReference>
<evidence type="ECO:0000256" key="1">
    <source>
        <dbReference type="ARBA" id="ARBA00023125"/>
    </source>
</evidence>
<protein>
    <submittedName>
        <fullName evidence="4">HTH-type dhaKLM operon transcriptional activator dhaS</fullName>
    </submittedName>
</protein>
<dbReference type="PROSITE" id="PS50977">
    <property type="entry name" value="HTH_TETR_2"/>
    <property type="match status" value="1"/>
</dbReference>
<dbReference type="PANTHER" id="PTHR43479:SF7">
    <property type="entry name" value="TETR-FAMILY TRANSCRIPTIONAL REGULATOR"/>
    <property type="match status" value="1"/>
</dbReference>
<feature type="DNA-binding region" description="H-T-H motif" evidence="2">
    <location>
        <begin position="26"/>
        <end position="45"/>
    </location>
</feature>
<evidence type="ECO:0000256" key="2">
    <source>
        <dbReference type="PROSITE-ProRule" id="PRU00335"/>
    </source>
</evidence>
<evidence type="ECO:0000259" key="3">
    <source>
        <dbReference type="PROSITE" id="PS50977"/>
    </source>
</evidence>
<evidence type="ECO:0000313" key="5">
    <source>
        <dbReference type="Proteomes" id="UP000377798"/>
    </source>
</evidence>
<name>A0A8H2M2X6_9FIRM</name>
<dbReference type="Pfam" id="PF00440">
    <property type="entry name" value="TetR_N"/>
    <property type="match status" value="1"/>
</dbReference>
<gene>
    <name evidence="4" type="primary">dhaS_1</name>
    <name evidence="4" type="ORF">NCTC13150_00072</name>
</gene>
<accession>A0A8H2M2X6</accession>
<reference evidence="4 5" key="1">
    <citation type="submission" date="2019-02" db="EMBL/GenBank/DDBJ databases">
        <authorList>
            <consortium name="Pathogen Informatics"/>
        </authorList>
    </citation>
    <scope>NUCLEOTIDE SEQUENCE [LARGE SCALE GENOMIC DNA]</scope>
    <source>
        <strain evidence="4 5">3012STDY7089603</strain>
    </source>
</reference>
<dbReference type="Gene3D" id="1.10.357.10">
    <property type="entry name" value="Tetracycline Repressor, domain 2"/>
    <property type="match status" value="1"/>
</dbReference>
<keyword evidence="1 2" id="KW-0238">DNA-binding</keyword>